<protein>
    <submittedName>
        <fullName evidence="1">DNA-binding protein</fullName>
    </submittedName>
</protein>
<proteinExistence type="predicted"/>
<accession>A0ABW5WF35</accession>
<gene>
    <name evidence="1" type="ORF">ACFS2C_22170</name>
</gene>
<keyword evidence="1" id="KW-0238">DNA-binding</keyword>
<dbReference type="Proteomes" id="UP001597478">
    <property type="component" value="Unassembled WGS sequence"/>
</dbReference>
<dbReference type="EMBL" id="JBHUOF010000041">
    <property type="protein sequence ID" value="MFD2802099.1"/>
    <property type="molecule type" value="Genomic_DNA"/>
</dbReference>
<reference evidence="2" key="1">
    <citation type="journal article" date="2019" name="Int. J. Syst. Evol. Microbiol.">
        <title>The Global Catalogue of Microorganisms (GCM) 10K type strain sequencing project: providing services to taxonomists for standard genome sequencing and annotation.</title>
        <authorList>
            <consortium name="The Broad Institute Genomics Platform"/>
            <consortium name="The Broad Institute Genome Sequencing Center for Infectious Disease"/>
            <person name="Wu L."/>
            <person name="Ma J."/>
        </authorList>
    </citation>
    <scope>NUCLEOTIDE SEQUENCE [LARGE SCALE GENOMIC DNA]</scope>
    <source>
        <strain evidence="2">IBRC-M 10906</strain>
    </source>
</reference>
<evidence type="ECO:0000313" key="1">
    <source>
        <dbReference type="EMBL" id="MFD2802099.1"/>
    </source>
</evidence>
<evidence type="ECO:0000313" key="2">
    <source>
        <dbReference type="Proteomes" id="UP001597478"/>
    </source>
</evidence>
<dbReference type="GO" id="GO:0003677">
    <property type="term" value="F:DNA binding"/>
    <property type="evidence" value="ECO:0007669"/>
    <property type="project" value="UniProtKB-KW"/>
</dbReference>
<organism evidence="1 2">
    <name type="scientific">Prauserella oleivorans</name>
    <dbReference type="NCBI Taxonomy" id="1478153"/>
    <lineage>
        <taxon>Bacteria</taxon>
        <taxon>Bacillati</taxon>
        <taxon>Actinomycetota</taxon>
        <taxon>Actinomycetes</taxon>
        <taxon>Pseudonocardiales</taxon>
        <taxon>Pseudonocardiaceae</taxon>
        <taxon>Prauserella</taxon>
    </lineage>
</organism>
<keyword evidence="2" id="KW-1185">Reference proteome</keyword>
<dbReference type="RefSeq" id="WP_377390324.1">
    <property type="nucleotide sequence ID" value="NZ_JBHSAN010000022.1"/>
</dbReference>
<sequence>MTAALENVLAKAGLKVDTAEFLALVEEAARRLSPPNPQPAHYFSPEQRAVLTDAGLDLSPHRDEEIDYRAGAVATHAVFADSALTVGEAARRLGVDDSRVRHRLKERRLTGWKDQGGWRLPAWQFTATGVLPGLDAVLRAVPDDQPALVVAGFMSTPQDDLRIDDAPVTPREWLLAGGDPTPVAELASTLGTPA</sequence>
<comment type="caution">
    <text evidence="1">The sequence shown here is derived from an EMBL/GenBank/DDBJ whole genome shotgun (WGS) entry which is preliminary data.</text>
</comment>
<name>A0ABW5WF35_9PSEU</name>